<dbReference type="EMBL" id="JABBJJ010000012">
    <property type="protein sequence ID" value="NMO14062.1"/>
    <property type="molecule type" value="Genomic_DNA"/>
</dbReference>
<dbReference type="GO" id="GO:0007166">
    <property type="term" value="P:cell surface receptor signaling pathway"/>
    <property type="evidence" value="ECO:0007669"/>
    <property type="project" value="TreeGrafter"/>
</dbReference>
<accession>A0A848L720</accession>
<organism evidence="4 5">
    <name type="scientific">Pyxidicoccus fallax</name>
    <dbReference type="NCBI Taxonomy" id="394095"/>
    <lineage>
        <taxon>Bacteria</taxon>
        <taxon>Pseudomonadati</taxon>
        <taxon>Myxococcota</taxon>
        <taxon>Myxococcia</taxon>
        <taxon>Myxococcales</taxon>
        <taxon>Cystobacterineae</taxon>
        <taxon>Myxococcaceae</taxon>
        <taxon>Pyxidicoccus</taxon>
    </lineage>
</organism>
<dbReference type="InterPro" id="IPR011936">
    <property type="entry name" value="Myxo_disulph_rpt"/>
</dbReference>
<dbReference type="Proteomes" id="UP000518300">
    <property type="component" value="Unassembled WGS sequence"/>
</dbReference>
<sequence length="493" mass="51366">MNRELPFLLGRTLLAILCLPFLSCIQSDSITCPSGLLCAPDMKCAASQDVCIRNDCGDGDIQFQFDEVCDDGNIIDGDGCSHDCKSEEVCGNGIVDTAALEKCDDGNEEDGDGCSADCKSDELCGNRIIDVGVDEMCDDGNEEDGDGCSADCLSNEICGNNVVDYDEGCDDGNHVDGDGCSADCRSDEVCGNEVVDDNEVCDDGNEESGDGCSANCQSKELCGNGIVDVKEACDDGNEVSKDGCSADCRLEVGCGNSVLNPGEECDDGNSSNEDDCLSSCVLATCGDGYEDQFGPETEECDDGNALACGTCSKDCQTDQESSVATGSIKTIPGNQISDGEVFSISDGRIRLFFEFNKIFGAHGAHIPVGISDVTSASGVATAVEKAIQSVSSEDASEAGKLNLVARVEPAESDVVYLENATPGTHGNQLIIESVNDQEFQVTSMSDGGGHDCPKDTACSADDDCAGDGHGGMGVCEKRGQQRVGQCIISRPRN</sequence>
<protein>
    <submittedName>
        <fullName evidence="4">Uncharacterized protein</fullName>
    </submittedName>
</protein>
<evidence type="ECO:0000313" key="4">
    <source>
        <dbReference type="EMBL" id="NMO14062.1"/>
    </source>
</evidence>
<keyword evidence="3" id="KW-1015">Disulfide bond</keyword>
<keyword evidence="2" id="KW-0677">Repeat</keyword>
<evidence type="ECO:0000313" key="5">
    <source>
        <dbReference type="Proteomes" id="UP000518300"/>
    </source>
</evidence>
<keyword evidence="1" id="KW-0732">Signal</keyword>
<reference evidence="4 5" key="1">
    <citation type="submission" date="2020-04" db="EMBL/GenBank/DDBJ databases">
        <title>Draft genome of Pyxidicoccus fallax type strain.</title>
        <authorList>
            <person name="Whitworth D.E."/>
        </authorList>
    </citation>
    <scope>NUCLEOTIDE SEQUENCE [LARGE SCALE GENOMIC DNA]</scope>
    <source>
        <strain evidence="4 5">DSM 14698</strain>
    </source>
</reference>
<dbReference type="GO" id="GO:0006508">
    <property type="term" value="P:proteolysis"/>
    <property type="evidence" value="ECO:0007669"/>
    <property type="project" value="TreeGrafter"/>
</dbReference>
<dbReference type="NCBIfam" id="TIGR02232">
    <property type="entry name" value="myxo_disulf_rpt"/>
    <property type="match status" value="7"/>
</dbReference>
<dbReference type="PANTHER" id="PTHR46130:SF3">
    <property type="entry name" value="CHROMOSOME UNDETERMINED SCAFFOLD_33, WHOLE GENOME SHOTGUN SEQUENCE"/>
    <property type="match status" value="1"/>
</dbReference>
<proteinExistence type="predicted"/>
<gene>
    <name evidence="4" type="ORF">HG543_04195</name>
</gene>
<dbReference type="PANTHER" id="PTHR46130">
    <property type="entry name" value="LAMGL DOMAIN-CONTAINING PROTEIN"/>
    <property type="match status" value="1"/>
</dbReference>
<name>A0A848L720_9BACT</name>
<dbReference type="GO" id="GO:0004222">
    <property type="term" value="F:metalloendopeptidase activity"/>
    <property type="evidence" value="ECO:0007669"/>
    <property type="project" value="TreeGrafter"/>
</dbReference>
<keyword evidence="5" id="KW-1185">Reference proteome</keyword>
<evidence type="ECO:0000256" key="2">
    <source>
        <dbReference type="ARBA" id="ARBA00022737"/>
    </source>
</evidence>
<dbReference type="Pfam" id="PF13948">
    <property type="entry name" value="DUF4215"/>
    <property type="match status" value="2"/>
</dbReference>
<comment type="caution">
    <text evidence="4">The sequence shown here is derived from an EMBL/GenBank/DDBJ whole genome shotgun (WGS) entry which is preliminary data.</text>
</comment>
<dbReference type="RefSeq" id="WP_169343345.1">
    <property type="nucleotide sequence ID" value="NZ_JABBJJ010000012.1"/>
</dbReference>
<dbReference type="InterPro" id="IPR043543">
    <property type="entry name" value="PAPPA/PAPPA2"/>
</dbReference>
<evidence type="ECO:0000256" key="3">
    <source>
        <dbReference type="ARBA" id="ARBA00023157"/>
    </source>
</evidence>
<evidence type="ECO:0000256" key="1">
    <source>
        <dbReference type="ARBA" id="ARBA00022729"/>
    </source>
</evidence>
<dbReference type="AlphaFoldDB" id="A0A848L720"/>
<dbReference type="GO" id="GO:0005615">
    <property type="term" value="C:extracellular space"/>
    <property type="evidence" value="ECO:0007669"/>
    <property type="project" value="TreeGrafter"/>
</dbReference>